<dbReference type="EMBL" id="CH916368">
    <property type="protein sequence ID" value="EDW03300.1"/>
    <property type="molecule type" value="Genomic_DNA"/>
</dbReference>
<sequence length="144" mass="16636">MDPNFEEMWNCSPPDNMNKDIFATTQPVSVPFEMQTESDVQMLEAYKKAHLWDVYEVTKEMEMIDTKIICRKCLLHRGLCNTYGHNLKKYEAEQHAKARAQAKAQAQAQTEAKEQAKAQEKAQNKAQTKAHAKAQSSKRYRKDI</sequence>
<dbReference type="eggNOG" id="ENOG502TCVU">
    <property type="taxonomic scope" value="Eukaryota"/>
</dbReference>
<protein>
    <submittedName>
        <fullName evidence="2">GH11162</fullName>
    </submittedName>
</protein>
<feature type="compositionally biased region" description="Basic residues" evidence="1">
    <location>
        <begin position="128"/>
        <end position="144"/>
    </location>
</feature>
<name>B4JDC7_DROGR</name>
<evidence type="ECO:0000313" key="2">
    <source>
        <dbReference type="EMBL" id="EDW03300.1"/>
    </source>
</evidence>
<dbReference type="OMA" id="IFASMQP"/>
<feature type="compositionally biased region" description="Low complexity" evidence="1">
    <location>
        <begin position="101"/>
        <end position="110"/>
    </location>
</feature>
<keyword evidence="3" id="KW-1185">Reference proteome</keyword>
<dbReference type="InParanoid" id="B4JDC7"/>
<dbReference type="OrthoDB" id="7846982at2759"/>
<feature type="compositionally biased region" description="Basic and acidic residues" evidence="1">
    <location>
        <begin position="111"/>
        <end position="123"/>
    </location>
</feature>
<dbReference type="PhylomeDB" id="B4JDC7"/>
<feature type="region of interest" description="Disordered" evidence="1">
    <location>
        <begin position="101"/>
        <end position="144"/>
    </location>
</feature>
<dbReference type="KEGG" id="dgr:6561554"/>
<proteinExistence type="predicted"/>
<accession>B4JDC7</accession>
<organism evidence="3">
    <name type="scientific">Drosophila grimshawi</name>
    <name type="common">Hawaiian fruit fly</name>
    <name type="synonym">Idiomyia grimshawi</name>
    <dbReference type="NCBI Taxonomy" id="7222"/>
    <lineage>
        <taxon>Eukaryota</taxon>
        <taxon>Metazoa</taxon>
        <taxon>Ecdysozoa</taxon>
        <taxon>Arthropoda</taxon>
        <taxon>Hexapoda</taxon>
        <taxon>Insecta</taxon>
        <taxon>Pterygota</taxon>
        <taxon>Neoptera</taxon>
        <taxon>Endopterygota</taxon>
        <taxon>Diptera</taxon>
        <taxon>Brachycera</taxon>
        <taxon>Muscomorpha</taxon>
        <taxon>Ephydroidea</taxon>
        <taxon>Drosophilidae</taxon>
        <taxon>Drosophila</taxon>
        <taxon>Hawaiian Drosophila</taxon>
    </lineage>
</organism>
<evidence type="ECO:0000256" key="1">
    <source>
        <dbReference type="SAM" id="MobiDB-lite"/>
    </source>
</evidence>
<reference evidence="2 3" key="1">
    <citation type="journal article" date="2007" name="Nature">
        <title>Evolution of genes and genomes on the Drosophila phylogeny.</title>
        <authorList>
            <consortium name="Drosophila 12 Genomes Consortium"/>
            <person name="Clark A.G."/>
            <person name="Eisen M.B."/>
            <person name="Smith D.R."/>
            <person name="Bergman C.M."/>
            <person name="Oliver B."/>
            <person name="Markow T.A."/>
            <person name="Kaufman T.C."/>
            <person name="Kellis M."/>
            <person name="Gelbart W."/>
            <person name="Iyer V.N."/>
            <person name="Pollard D.A."/>
            <person name="Sackton T.B."/>
            <person name="Larracuente A.M."/>
            <person name="Singh N.D."/>
            <person name="Abad J.P."/>
            <person name="Abt D.N."/>
            <person name="Adryan B."/>
            <person name="Aguade M."/>
            <person name="Akashi H."/>
            <person name="Anderson W.W."/>
            <person name="Aquadro C.F."/>
            <person name="Ardell D.H."/>
            <person name="Arguello R."/>
            <person name="Artieri C.G."/>
            <person name="Barbash D.A."/>
            <person name="Barker D."/>
            <person name="Barsanti P."/>
            <person name="Batterham P."/>
            <person name="Batzoglou S."/>
            <person name="Begun D."/>
            <person name="Bhutkar A."/>
            <person name="Blanco E."/>
            <person name="Bosak S.A."/>
            <person name="Bradley R.K."/>
            <person name="Brand A.D."/>
            <person name="Brent M.R."/>
            <person name="Brooks A.N."/>
            <person name="Brown R.H."/>
            <person name="Butlin R.K."/>
            <person name="Caggese C."/>
            <person name="Calvi B.R."/>
            <person name="Bernardo de Carvalho A."/>
            <person name="Caspi A."/>
            <person name="Castrezana S."/>
            <person name="Celniker S.E."/>
            <person name="Chang J.L."/>
            <person name="Chapple C."/>
            <person name="Chatterji S."/>
            <person name="Chinwalla A."/>
            <person name="Civetta A."/>
            <person name="Clifton S.W."/>
            <person name="Comeron J.M."/>
            <person name="Costello J.C."/>
            <person name="Coyne J.A."/>
            <person name="Daub J."/>
            <person name="David R.G."/>
            <person name="Delcher A.L."/>
            <person name="Delehaunty K."/>
            <person name="Do C.B."/>
            <person name="Ebling H."/>
            <person name="Edwards K."/>
            <person name="Eickbush T."/>
            <person name="Evans J.D."/>
            <person name="Filipski A."/>
            <person name="Findeiss S."/>
            <person name="Freyhult E."/>
            <person name="Fulton L."/>
            <person name="Fulton R."/>
            <person name="Garcia A.C."/>
            <person name="Gardiner A."/>
            <person name="Garfield D.A."/>
            <person name="Garvin B.E."/>
            <person name="Gibson G."/>
            <person name="Gilbert D."/>
            <person name="Gnerre S."/>
            <person name="Godfrey J."/>
            <person name="Good R."/>
            <person name="Gotea V."/>
            <person name="Gravely B."/>
            <person name="Greenberg A.J."/>
            <person name="Griffiths-Jones S."/>
            <person name="Gross S."/>
            <person name="Guigo R."/>
            <person name="Gustafson E.A."/>
            <person name="Haerty W."/>
            <person name="Hahn M.W."/>
            <person name="Halligan D.L."/>
            <person name="Halpern A.L."/>
            <person name="Halter G.M."/>
            <person name="Han M.V."/>
            <person name="Heger A."/>
            <person name="Hillier L."/>
            <person name="Hinrichs A.S."/>
            <person name="Holmes I."/>
            <person name="Hoskins R.A."/>
            <person name="Hubisz M.J."/>
            <person name="Hultmark D."/>
            <person name="Huntley M.A."/>
            <person name="Jaffe D.B."/>
            <person name="Jagadeeshan S."/>
            <person name="Jeck W.R."/>
            <person name="Johnson J."/>
            <person name="Jones C.D."/>
            <person name="Jordan W.C."/>
            <person name="Karpen G.H."/>
            <person name="Kataoka E."/>
            <person name="Keightley P.D."/>
            <person name="Kheradpour P."/>
            <person name="Kirkness E.F."/>
            <person name="Koerich L.B."/>
            <person name="Kristiansen K."/>
            <person name="Kudrna D."/>
            <person name="Kulathinal R.J."/>
            <person name="Kumar S."/>
            <person name="Kwok R."/>
            <person name="Lander E."/>
            <person name="Langley C.H."/>
            <person name="Lapoint R."/>
            <person name="Lazzaro B.P."/>
            <person name="Lee S.J."/>
            <person name="Levesque L."/>
            <person name="Li R."/>
            <person name="Lin C.F."/>
            <person name="Lin M.F."/>
            <person name="Lindblad-Toh K."/>
            <person name="Llopart A."/>
            <person name="Long M."/>
            <person name="Low L."/>
            <person name="Lozovsky E."/>
            <person name="Lu J."/>
            <person name="Luo M."/>
            <person name="Machado C.A."/>
            <person name="Makalowski W."/>
            <person name="Marzo M."/>
            <person name="Matsuda M."/>
            <person name="Matzkin L."/>
            <person name="McAllister B."/>
            <person name="McBride C.S."/>
            <person name="McKernan B."/>
            <person name="McKernan K."/>
            <person name="Mendez-Lago M."/>
            <person name="Minx P."/>
            <person name="Mollenhauer M.U."/>
            <person name="Montooth K."/>
            <person name="Mount S.M."/>
            <person name="Mu X."/>
            <person name="Myers E."/>
            <person name="Negre B."/>
            <person name="Newfeld S."/>
            <person name="Nielsen R."/>
            <person name="Noor M.A."/>
            <person name="O'Grady P."/>
            <person name="Pachter L."/>
            <person name="Papaceit M."/>
            <person name="Parisi M.J."/>
            <person name="Parisi M."/>
            <person name="Parts L."/>
            <person name="Pedersen J.S."/>
            <person name="Pesole G."/>
            <person name="Phillippy A.M."/>
            <person name="Ponting C.P."/>
            <person name="Pop M."/>
            <person name="Porcelli D."/>
            <person name="Powell J.R."/>
            <person name="Prohaska S."/>
            <person name="Pruitt K."/>
            <person name="Puig M."/>
            <person name="Quesneville H."/>
            <person name="Ram K.R."/>
            <person name="Rand D."/>
            <person name="Rasmussen M.D."/>
            <person name="Reed L.K."/>
            <person name="Reenan R."/>
            <person name="Reily A."/>
            <person name="Remington K.A."/>
            <person name="Rieger T.T."/>
            <person name="Ritchie M.G."/>
            <person name="Robin C."/>
            <person name="Rogers Y.H."/>
            <person name="Rohde C."/>
            <person name="Rozas J."/>
            <person name="Rubenfield M.J."/>
            <person name="Ruiz A."/>
            <person name="Russo S."/>
            <person name="Salzberg S.L."/>
            <person name="Sanchez-Gracia A."/>
            <person name="Saranga D.J."/>
            <person name="Sato H."/>
            <person name="Schaeffer S.W."/>
            <person name="Schatz M.C."/>
            <person name="Schlenke T."/>
            <person name="Schwartz R."/>
            <person name="Segarra C."/>
            <person name="Singh R.S."/>
            <person name="Sirot L."/>
            <person name="Sirota M."/>
            <person name="Sisneros N.B."/>
            <person name="Smith C.D."/>
            <person name="Smith T.F."/>
            <person name="Spieth J."/>
            <person name="Stage D.E."/>
            <person name="Stark A."/>
            <person name="Stephan W."/>
            <person name="Strausberg R.L."/>
            <person name="Strempel S."/>
            <person name="Sturgill D."/>
            <person name="Sutton G."/>
            <person name="Sutton G.G."/>
            <person name="Tao W."/>
            <person name="Teichmann S."/>
            <person name="Tobari Y.N."/>
            <person name="Tomimura Y."/>
            <person name="Tsolas J.M."/>
            <person name="Valente V.L."/>
            <person name="Venter E."/>
            <person name="Venter J.C."/>
            <person name="Vicario S."/>
            <person name="Vieira F.G."/>
            <person name="Vilella A.J."/>
            <person name="Villasante A."/>
            <person name="Walenz B."/>
            <person name="Wang J."/>
            <person name="Wasserman M."/>
            <person name="Watts T."/>
            <person name="Wilson D."/>
            <person name="Wilson R.K."/>
            <person name="Wing R.A."/>
            <person name="Wolfner M.F."/>
            <person name="Wong A."/>
            <person name="Wong G.K."/>
            <person name="Wu C.I."/>
            <person name="Wu G."/>
            <person name="Yamamoto D."/>
            <person name="Yang H.P."/>
            <person name="Yang S.P."/>
            <person name="Yorke J.A."/>
            <person name="Yoshida K."/>
            <person name="Zdobnov E."/>
            <person name="Zhang P."/>
            <person name="Zhang Y."/>
            <person name="Zimin A.V."/>
            <person name="Baldwin J."/>
            <person name="Abdouelleil A."/>
            <person name="Abdulkadir J."/>
            <person name="Abebe A."/>
            <person name="Abera B."/>
            <person name="Abreu J."/>
            <person name="Acer S.C."/>
            <person name="Aftuck L."/>
            <person name="Alexander A."/>
            <person name="An P."/>
            <person name="Anderson E."/>
            <person name="Anderson S."/>
            <person name="Arachi H."/>
            <person name="Azer M."/>
            <person name="Bachantsang P."/>
            <person name="Barry A."/>
            <person name="Bayul T."/>
            <person name="Berlin A."/>
            <person name="Bessette D."/>
            <person name="Bloom T."/>
            <person name="Blye J."/>
            <person name="Boguslavskiy L."/>
            <person name="Bonnet C."/>
            <person name="Boukhgalter B."/>
            <person name="Bourzgui I."/>
            <person name="Brown A."/>
            <person name="Cahill P."/>
            <person name="Channer S."/>
            <person name="Cheshatsang Y."/>
            <person name="Chuda L."/>
            <person name="Citroen M."/>
            <person name="Collymore A."/>
            <person name="Cooke P."/>
            <person name="Costello M."/>
            <person name="D'Aco K."/>
            <person name="Daza R."/>
            <person name="De Haan G."/>
            <person name="DeGray S."/>
            <person name="DeMaso C."/>
            <person name="Dhargay N."/>
            <person name="Dooley K."/>
            <person name="Dooley E."/>
            <person name="Doricent M."/>
            <person name="Dorje P."/>
            <person name="Dorjee K."/>
            <person name="Dupes A."/>
            <person name="Elong R."/>
            <person name="Falk J."/>
            <person name="Farina A."/>
            <person name="Faro S."/>
            <person name="Ferguson D."/>
            <person name="Fisher S."/>
            <person name="Foley C.D."/>
            <person name="Franke A."/>
            <person name="Friedrich D."/>
            <person name="Gadbois L."/>
            <person name="Gearin G."/>
            <person name="Gearin C.R."/>
            <person name="Giannoukos G."/>
            <person name="Goode T."/>
            <person name="Graham J."/>
            <person name="Grandbois E."/>
            <person name="Grewal S."/>
            <person name="Gyaltsen K."/>
            <person name="Hafez N."/>
            <person name="Hagos B."/>
            <person name="Hall J."/>
            <person name="Henson C."/>
            <person name="Hollinger A."/>
            <person name="Honan T."/>
            <person name="Huard M.D."/>
            <person name="Hughes L."/>
            <person name="Hurhula B."/>
            <person name="Husby M.E."/>
            <person name="Kamat A."/>
            <person name="Kanga B."/>
            <person name="Kashin S."/>
            <person name="Khazanovich D."/>
            <person name="Kisner P."/>
            <person name="Lance K."/>
            <person name="Lara M."/>
            <person name="Lee W."/>
            <person name="Lennon N."/>
            <person name="Letendre F."/>
            <person name="LeVine R."/>
            <person name="Lipovsky A."/>
            <person name="Liu X."/>
            <person name="Liu J."/>
            <person name="Liu S."/>
            <person name="Lokyitsang T."/>
            <person name="Lokyitsang Y."/>
            <person name="Lubonja R."/>
            <person name="Lui A."/>
            <person name="MacDonald P."/>
            <person name="Magnisalis V."/>
            <person name="Maru K."/>
            <person name="Matthews C."/>
            <person name="McCusker W."/>
            <person name="McDonough S."/>
            <person name="Mehta T."/>
            <person name="Meldrim J."/>
            <person name="Meneus L."/>
            <person name="Mihai O."/>
            <person name="Mihalev A."/>
            <person name="Mihova T."/>
            <person name="Mittelman R."/>
            <person name="Mlenga V."/>
            <person name="Montmayeur A."/>
            <person name="Mulrain L."/>
            <person name="Navidi A."/>
            <person name="Naylor J."/>
            <person name="Negash T."/>
            <person name="Nguyen T."/>
            <person name="Nguyen N."/>
            <person name="Nicol R."/>
            <person name="Norbu C."/>
            <person name="Norbu N."/>
            <person name="Novod N."/>
            <person name="O'Neill B."/>
            <person name="Osman S."/>
            <person name="Markiewicz E."/>
            <person name="Oyono O.L."/>
            <person name="Patti C."/>
            <person name="Phunkhang P."/>
            <person name="Pierre F."/>
            <person name="Priest M."/>
            <person name="Raghuraman S."/>
            <person name="Rege F."/>
            <person name="Reyes R."/>
            <person name="Rise C."/>
            <person name="Rogov P."/>
            <person name="Ross K."/>
            <person name="Ryan E."/>
            <person name="Settipalli S."/>
            <person name="Shea T."/>
            <person name="Sherpa N."/>
            <person name="Shi L."/>
            <person name="Shih D."/>
            <person name="Sparrow T."/>
            <person name="Spaulding J."/>
            <person name="Stalker J."/>
            <person name="Stange-Thomann N."/>
            <person name="Stavropoulos S."/>
            <person name="Stone C."/>
            <person name="Strader C."/>
            <person name="Tesfaye S."/>
            <person name="Thomson T."/>
            <person name="Thoulutsang Y."/>
            <person name="Thoulutsang D."/>
            <person name="Topham K."/>
            <person name="Topping I."/>
            <person name="Tsamla T."/>
            <person name="Vassiliev H."/>
            <person name="Vo A."/>
            <person name="Wangchuk T."/>
            <person name="Wangdi T."/>
            <person name="Weiand M."/>
            <person name="Wilkinson J."/>
            <person name="Wilson A."/>
            <person name="Yadav S."/>
            <person name="Young G."/>
            <person name="Yu Q."/>
            <person name="Zembek L."/>
            <person name="Zhong D."/>
            <person name="Zimmer A."/>
            <person name="Zwirko Z."/>
            <person name="Jaffe D.B."/>
            <person name="Alvarez P."/>
            <person name="Brockman W."/>
            <person name="Butler J."/>
            <person name="Chin C."/>
            <person name="Gnerre S."/>
            <person name="Grabherr M."/>
            <person name="Kleber M."/>
            <person name="Mauceli E."/>
            <person name="MacCallum I."/>
        </authorList>
    </citation>
    <scope>NUCLEOTIDE SEQUENCE [LARGE SCALE GENOMIC DNA]</scope>
    <source>
        <strain evidence="3">Tucson 15287-2541.00</strain>
    </source>
</reference>
<dbReference type="HOGENOM" id="CLU_1798448_0_0_1"/>
<dbReference type="AlphaFoldDB" id="B4JDC7"/>
<evidence type="ECO:0000313" key="3">
    <source>
        <dbReference type="Proteomes" id="UP000001070"/>
    </source>
</evidence>
<gene>
    <name evidence="2" type="primary">Dgri\GH11162</name>
    <name evidence="2" type="ORF">Dgri_GH11162</name>
</gene>
<dbReference type="Proteomes" id="UP000001070">
    <property type="component" value="Unassembled WGS sequence"/>
</dbReference>